<name>A0ABQ1JMP9_9SPHN</name>
<reference evidence="3" key="1">
    <citation type="journal article" date="2019" name="Int. J. Syst. Evol. Microbiol.">
        <title>The Global Catalogue of Microorganisms (GCM) 10K type strain sequencing project: providing services to taxonomists for standard genome sequencing and annotation.</title>
        <authorList>
            <consortium name="The Broad Institute Genomics Platform"/>
            <consortium name="The Broad Institute Genome Sequencing Center for Infectious Disease"/>
            <person name="Wu L."/>
            <person name="Ma J."/>
        </authorList>
    </citation>
    <scope>NUCLEOTIDE SEQUENCE [LARGE SCALE GENOMIC DNA]</scope>
    <source>
        <strain evidence="3">CGMCC 1.12851</strain>
    </source>
</reference>
<comment type="caution">
    <text evidence="2">The sequence shown here is derived from an EMBL/GenBank/DDBJ whole genome shotgun (WGS) entry which is preliminary data.</text>
</comment>
<feature type="compositionally biased region" description="Basic and acidic residues" evidence="1">
    <location>
        <begin position="39"/>
        <end position="48"/>
    </location>
</feature>
<keyword evidence="3" id="KW-1185">Reference proteome</keyword>
<accession>A0ABQ1JMP9</accession>
<feature type="region of interest" description="Disordered" evidence="1">
    <location>
        <begin position="1"/>
        <end position="72"/>
    </location>
</feature>
<gene>
    <name evidence="2" type="ORF">GCM10010833_27680</name>
</gene>
<feature type="compositionally biased region" description="Acidic residues" evidence="1">
    <location>
        <begin position="49"/>
        <end position="62"/>
    </location>
</feature>
<evidence type="ECO:0000313" key="3">
    <source>
        <dbReference type="Proteomes" id="UP000614261"/>
    </source>
</evidence>
<evidence type="ECO:0000313" key="2">
    <source>
        <dbReference type="EMBL" id="GGB70894.1"/>
    </source>
</evidence>
<dbReference type="Proteomes" id="UP000614261">
    <property type="component" value="Unassembled WGS sequence"/>
</dbReference>
<sequence>MTDHQDPKTPANDHADGGEEAAKRAGAEQTSLQPGTNEAKPDIDKDDVSEADLDEALEDSMDGSDPPASIQP</sequence>
<feature type="compositionally biased region" description="Basic and acidic residues" evidence="1">
    <location>
        <begin position="1"/>
        <end position="26"/>
    </location>
</feature>
<proteinExistence type="predicted"/>
<dbReference type="EMBL" id="BMGD01000005">
    <property type="protein sequence ID" value="GGB70894.1"/>
    <property type="molecule type" value="Genomic_DNA"/>
</dbReference>
<evidence type="ECO:0000256" key="1">
    <source>
        <dbReference type="SAM" id="MobiDB-lite"/>
    </source>
</evidence>
<protein>
    <submittedName>
        <fullName evidence="2">Uncharacterized protein</fullName>
    </submittedName>
</protein>
<dbReference type="RefSeq" id="WP_188515245.1">
    <property type="nucleotide sequence ID" value="NZ_BMGD01000005.1"/>
</dbReference>
<organism evidence="2 3">
    <name type="scientific">Blastomonas aquatica</name>
    <dbReference type="NCBI Taxonomy" id="1510276"/>
    <lineage>
        <taxon>Bacteria</taxon>
        <taxon>Pseudomonadati</taxon>
        <taxon>Pseudomonadota</taxon>
        <taxon>Alphaproteobacteria</taxon>
        <taxon>Sphingomonadales</taxon>
        <taxon>Sphingomonadaceae</taxon>
        <taxon>Blastomonas</taxon>
    </lineage>
</organism>